<evidence type="ECO:0000256" key="2">
    <source>
        <dbReference type="ARBA" id="ARBA00022694"/>
    </source>
</evidence>
<dbReference type="PANTHER" id="PTHR13326:SF31">
    <property type="entry name" value="PSEUDOURIDYLATE SYNTHASE 7 HOMOLOG"/>
    <property type="match status" value="1"/>
</dbReference>
<dbReference type="Gene3D" id="3.30.2350.20">
    <property type="entry name" value="TruD, catalytic domain"/>
    <property type="match status" value="2"/>
</dbReference>
<dbReference type="GO" id="GO:0001522">
    <property type="term" value="P:pseudouridine synthesis"/>
    <property type="evidence" value="ECO:0007669"/>
    <property type="project" value="InterPro"/>
</dbReference>
<feature type="region of interest" description="Disordered" evidence="5">
    <location>
        <begin position="130"/>
        <end position="150"/>
    </location>
</feature>
<keyword evidence="2" id="KW-0819">tRNA processing</keyword>
<name>A0A023GLE8_AMBTT</name>
<protein>
    <recommendedName>
        <fullName evidence="6">TRUD domain-containing protein</fullName>
    </recommendedName>
</protein>
<dbReference type="SUPFAM" id="SSF55120">
    <property type="entry name" value="Pseudouridine synthase"/>
    <property type="match status" value="1"/>
</dbReference>
<evidence type="ECO:0000256" key="5">
    <source>
        <dbReference type="SAM" id="MobiDB-lite"/>
    </source>
</evidence>
<dbReference type="HAMAP" id="MF_01082">
    <property type="entry name" value="TruD"/>
    <property type="match status" value="1"/>
</dbReference>
<sequence>MANADADASAPKKARIGFEQDVGITEYVGTHKGFNGVLKQRYSDFLVNEIDPSGRVVRLETLEPPPEPEPDTGWADENVSAEAREHLELLAGGKRTESVVLPAAGLTKEQRGQLHAWVRAHWPHLESHTADGTVRVSRSTAQRRRAAPWPSGRPSYTTFVLYKENMDTIEAVNRIATFLGMRPSCLGYAGTKDKRAKTCQRLSCHRLPAKKLLELNRRQGIRVGNITFEDTAIKLGDLQGNRFAIVLRDLDGTTEDHEEAVRSLSENGFLNYYGTQRFGTTAVATHQIGRALLRGQYEEAVDLVLQPRVGGTLAGCRDEWMKSKDAARALSKLPHRGCIEGLLLRALTKGGATNYLGALLALPRNVRLLYLHGYQSYVWNRLVSRRVQRFGFTVLPGDLLITPGASEDEPRVAGPEDVGSASVQSVVLPLPGHSVRYPQNEVADWYKEILAEDGLSLDSFGSEQRHRELSMSGCYRHLVTIPREVKWREVSYTDPQAALLLSDLDRLEGLPEPTGCCKGDSDAKRALILEFNLGSSCYATMAVRELMHRDCSAWVASA</sequence>
<accession>A0A023GLE8</accession>
<dbReference type="GO" id="GO:0003723">
    <property type="term" value="F:RNA binding"/>
    <property type="evidence" value="ECO:0007669"/>
    <property type="project" value="InterPro"/>
</dbReference>
<evidence type="ECO:0000256" key="4">
    <source>
        <dbReference type="ARBA" id="ARBA00036943"/>
    </source>
</evidence>
<evidence type="ECO:0000256" key="3">
    <source>
        <dbReference type="ARBA" id="ARBA00023235"/>
    </source>
</evidence>
<dbReference type="AlphaFoldDB" id="A0A023GLE8"/>
<dbReference type="GO" id="GO:0009982">
    <property type="term" value="F:pseudouridine synthase activity"/>
    <property type="evidence" value="ECO:0007669"/>
    <property type="project" value="InterPro"/>
</dbReference>
<evidence type="ECO:0000313" key="7">
    <source>
        <dbReference type="EMBL" id="JAC34654.1"/>
    </source>
</evidence>
<dbReference type="InterPro" id="IPR001656">
    <property type="entry name" value="PsdUridine_synth_TruD"/>
</dbReference>
<dbReference type="InterPro" id="IPR020103">
    <property type="entry name" value="PsdUridine_synth_cat_dom_sf"/>
</dbReference>
<dbReference type="InterPro" id="IPR011760">
    <property type="entry name" value="PsdUridine_synth_TruD_insert"/>
</dbReference>
<dbReference type="PANTHER" id="PTHR13326">
    <property type="entry name" value="TRNA PSEUDOURIDINE SYNTHASE D"/>
    <property type="match status" value="1"/>
</dbReference>
<keyword evidence="3" id="KW-0413">Isomerase</keyword>
<comment type="similarity">
    <text evidence="1">Belongs to the pseudouridine synthase TruD family.</text>
</comment>
<dbReference type="GO" id="GO:0008033">
    <property type="term" value="P:tRNA processing"/>
    <property type="evidence" value="ECO:0007669"/>
    <property type="project" value="UniProtKB-KW"/>
</dbReference>
<dbReference type="Pfam" id="PF01142">
    <property type="entry name" value="TruD"/>
    <property type="match status" value="1"/>
</dbReference>
<dbReference type="GO" id="GO:0005634">
    <property type="term" value="C:nucleus"/>
    <property type="evidence" value="ECO:0007669"/>
    <property type="project" value="TreeGrafter"/>
</dbReference>
<proteinExistence type="evidence at transcript level"/>
<organism evidence="7">
    <name type="scientific">Amblyomma triste</name>
    <name type="common">Neotropical tick</name>
    <dbReference type="NCBI Taxonomy" id="251400"/>
    <lineage>
        <taxon>Eukaryota</taxon>
        <taxon>Metazoa</taxon>
        <taxon>Ecdysozoa</taxon>
        <taxon>Arthropoda</taxon>
        <taxon>Chelicerata</taxon>
        <taxon>Arachnida</taxon>
        <taxon>Acari</taxon>
        <taxon>Parasitiformes</taxon>
        <taxon>Ixodida</taxon>
        <taxon>Ixodoidea</taxon>
        <taxon>Ixodidae</taxon>
        <taxon>Amblyomminae</taxon>
        <taxon>Amblyomma</taxon>
    </lineage>
</organism>
<feature type="domain" description="TRUD" evidence="6">
    <location>
        <begin position="268"/>
        <end position="481"/>
    </location>
</feature>
<dbReference type="CDD" id="cd02576">
    <property type="entry name" value="PseudoU_synth_ScPUS7"/>
    <property type="match status" value="1"/>
</dbReference>
<comment type="catalytic activity">
    <reaction evidence="4">
        <text>a uridine in tRNA = a pseudouridine in tRNA</text>
        <dbReference type="Rhea" id="RHEA:54572"/>
        <dbReference type="Rhea" id="RHEA-COMP:13339"/>
        <dbReference type="Rhea" id="RHEA-COMP:13934"/>
        <dbReference type="ChEBI" id="CHEBI:65314"/>
        <dbReference type="ChEBI" id="CHEBI:65315"/>
    </reaction>
</comment>
<evidence type="ECO:0000259" key="6">
    <source>
        <dbReference type="PROSITE" id="PS50984"/>
    </source>
</evidence>
<evidence type="ECO:0000256" key="1">
    <source>
        <dbReference type="ARBA" id="ARBA00007953"/>
    </source>
</evidence>
<dbReference type="PIRSF" id="PIRSF037016">
    <property type="entry name" value="Pseudouridin_synth_euk_prd"/>
    <property type="match status" value="1"/>
</dbReference>
<dbReference type="PROSITE" id="PS50984">
    <property type="entry name" value="TRUD"/>
    <property type="match status" value="1"/>
</dbReference>
<dbReference type="NCBIfam" id="TIGR00094">
    <property type="entry name" value="tRNA_TruD_broad"/>
    <property type="match status" value="1"/>
</dbReference>
<reference evidence="7" key="1">
    <citation type="submission" date="2014-03" db="EMBL/GenBank/DDBJ databases">
        <title>The sialotranscriptome of Amblyomma triste, Amblyomma parvum and Amblyomma cajennense ticks, uncovered by 454-based RNA-seq.</title>
        <authorList>
            <person name="Garcia G.R."/>
            <person name="Gardinassi L.G."/>
            <person name="Ribeiro J.M."/>
            <person name="Anatriello E."/>
            <person name="Ferreira B.R."/>
            <person name="Moreira H.N."/>
            <person name="Mafra C."/>
            <person name="Olegario M.M."/>
            <person name="Szabo P.J."/>
            <person name="Miranda-Santos I.K."/>
            <person name="Maruyama S.R."/>
        </authorList>
    </citation>
    <scope>NUCLEOTIDE SEQUENCE</scope>
    <source>
        <strain evidence="7">Mato Grasso do Sul</strain>
        <tissue evidence="7">Salivary glands</tissue>
    </source>
</reference>
<dbReference type="InterPro" id="IPR042214">
    <property type="entry name" value="TruD_catalytic"/>
</dbReference>
<dbReference type="EMBL" id="GBBM01000764">
    <property type="protein sequence ID" value="JAC34654.1"/>
    <property type="molecule type" value="mRNA"/>
</dbReference>